<reference evidence="2" key="1">
    <citation type="submission" date="2022-11" db="EMBL/GenBank/DDBJ databases">
        <title>Centuries of genome instability and evolution in soft-shell clam transmissible cancer (bioRxiv).</title>
        <authorList>
            <person name="Hart S.F.M."/>
            <person name="Yonemitsu M.A."/>
            <person name="Giersch R.M."/>
            <person name="Beal B.F."/>
            <person name="Arriagada G."/>
            <person name="Davis B.W."/>
            <person name="Ostrander E.A."/>
            <person name="Goff S.P."/>
            <person name="Metzger M.J."/>
        </authorList>
    </citation>
    <scope>NUCLEOTIDE SEQUENCE</scope>
    <source>
        <strain evidence="2">MELC-2E11</strain>
        <tissue evidence="2">Siphon/mantle</tissue>
    </source>
</reference>
<evidence type="ECO:0000313" key="3">
    <source>
        <dbReference type="Proteomes" id="UP001164746"/>
    </source>
</evidence>
<proteinExistence type="predicted"/>
<feature type="compositionally biased region" description="Basic and acidic residues" evidence="1">
    <location>
        <begin position="86"/>
        <end position="104"/>
    </location>
</feature>
<feature type="compositionally biased region" description="Polar residues" evidence="1">
    <location>
        <begin position="1"/>
        <end position="24"/>
    </location>
</feature>
<sequence length="104" mass="11557">MNLNQNKDGYDSQTGDRSTYYHTNIDSKRKSRDITTITDETALGSIKEQTTEVKATDNHKVKVTGQKSNEVIDSGASGEKEDEDPEKDKNQINESKTDSADSQT</sequence>
<evidence type="ECO:0000313" key="2">
    <source>
        <dbReference type="EMBL" id="WAR02148.1"/>
    </source>
</evidence>
<feature type="non-terminal residue" evidence="2">
    <location>
        <position position="1"/>
    </location>
</feature>
<feature type="compositionally biased region" description="Basic and acidic residues" evidence="1">
    <location>
        <begin position="50"/>
        <end position="60"/>
    </location>
</feature>
<name>A0ABY7DWP5_MYAAR</name>
<evidence type="ECO:0000256" key="1">
    <source>
        <dbReference type="SAM" id="MobiDB-lite"/>
    </source>
</evidence>
<gene>
    <name evidence="2" type="ORF">MAR_008706</name>
</gene>
<dbReference type="EMBL" id="CP111015">
    <property type="protein sequence ID" value="WAR02148.1"/>
    <property type="molecule type" value="Genomic_DNA"/>
</dbReference>
<keyword evidence="3" id="KW-1185">Reference proteome</keyword>
<feature type="region of interest" description="Disordered" evidence="1">
    <location>
        <begin position="50"/>
        <end position="104"/>
    </location>
</feature>
<protein>
    <submittedName>
        <fullName evidence="2">Uncharacterized protein</fullName>
    </submittedName>
</protein>
<organism evidence="2 3">
    <name type="scientific">Mya arenaria</name>
    <name type="common">Soft-shell clam</name>
    <dbReference type="NCBI Taxonomy" id="6604"/>
    <lineage>
        <taxon>Eukaryota</taxon>
        <taxon>Metazoa</taxon>
        <taxon>Spiralia</taxon>
        <taxon>Lophotrochozoa</taxon>
        <taxon>Mollusca</taxon>
        <taxon>Bivalvia</taxon>
        <taxon>Autobranchia</taxon>
        <taxon>Heteroconchia</taxon>
        <taxon>Euheterodonta</taxon>
        <taxon>Imparidentia</taxon>
        <taxon>Neoheterodontei</taxon>
        <taxon>Myida</taxon>
        <taxon>Myoidea</taxon>
        <taxon>Myidae</taxon>
        <taxon>Mya</taxon>
    </lineage>
</organism>
<feature type="region of interest" description="Disordered" evidence="1">
    <location>
        <begin position="1"/>
        <end position="32"/>
    </location>
</feature>
<dbReference type="Proteomes" id="UP001164746">
    <property type="component" value="Chromosome 4"/>
</dbReference>
<accession>A0ABY7DWP5</accession>